<evidence type="ECO:0000313" key="2">
    <source>
        <dbReference type="EMBL" id="CAH2294211.1"/>
    </source>
</evidence>
<reference evidence="2" key="1">
    <citation type="submission" date="2022-03" db="EMBL/GenBank/DDBJ databases">
        <authorList>
            <person name="Alioto T."/>
            <person name="Alioto T."/>
            <person name="Gomez Garrido J."/>
        </authorList>
    </citation>
    <scope>NUCLEOTIDE SEQUENCE</scope>
</reference>
<evidence type="ECO:0000256" key="1">
    <source>
        <dbReference type="SAM" id="MobiDB-lite"/>
    </source>
</evidence>
<feature type="region of interest" description="Disordered" evidence="1">
    <location>
        <begin position="1"/>
        <end position="20"/>
    </location>
</feature>
<protein>
    <submittedName>
        <fullName evidence="2">Uncharacterized protein</fullName>
    </submittedName>
</protein>
<organism evidence="2 3">
    <name type="scientific">Pelobates cultripes</name>
    <name type="common">Western spadefoot toad</name>
    <dbReference type="NCBI Taxonomy" id="61616"/>
    <lineage>
        <taxon>Eukaryota</taxon>
        <taxon>Metazoa</taxon>
        <taxon>Chordata</taxon>
        <taxon>Craniata</taxon>
        <taxon>Vertebrata</taxon>
        <taxon>Euteleostomi</taxon>
        <taxon>Amphibia</taxon>
        <taxon>Batrachia</taxon>
        <taxon>Anura</taxon>
        <taxon>Pelobatoidea</taxon>
        <taxon>Pelobatidae</taxon>
        <taxon>Pelobates</taxon>
    </lineage>
</organism>
<keyword evidence="3" id="KW-1185">Reference proteome</keyword>
<dbReference type="AlphaFoldDB" id="A0AAD1S9R4"/>
<proteinExistence type="predicted"/>
<accession>A0AAD1S9R4</accession>
<name>A0AAD1S9R4_PELCU</name>
<sequence length="113" mass="12410">SYTHNRAPAESSPPGLDGTTLERIEDKLRSLTASMATKDDLRSRTTTIQDALRAEMAGIRSEVASHVGRISLQEEATEALTARMTSADTAIARQGTMLLSMRRHLEDLDNRGR</sequence>
<dbReference type="Proteomes" id="UP001295444">
    <property type="component" value="Chromosome 05"/>
</dbReference>
<gene>
    <name evidence="2" type="ORF">PECUL_23A053264</name>
</gene>
<dbReference type="EMBL" id="OW240916">
    <property type="protein sequence ID" value="CAH2294211.1"/>
    <property type="molecule type" value="Genomic_DNA"/>
</dbReference>
<feature type="non-terminal residue" evidence="2">
    <location>
        <position position="1"/>
    </location>
</feature>
<feature type="non-terminal residue" evidence="2">
    <location>
        <position position="113"/>
    </location>
</feature>
<evidence type="ECO:0000313" key="3">
    <source>
        <dbReference type="Proteomes" id="UP001295444"/>
    </source>
</evidence>